<comment type="subcellular location">
    <subcellularLocation>
        <location evidence="1">Nucleus</location>
    </subcellularLocation>
</comment>
<dbReference type="SUPFAM" id="SSF47113">
    <property type="entry name" value="Histone-fold"/>
    <property type="match status" value="1"/>
</dbReference>
<feature type="compositionally biased region" description="Low complexity" evidence="6">
    <location>
        <begin position="1"/>
        <end position="16"/>
    </location>
</feature>
<dbReference type="InterPro" id="IPR037794">
    <property type="entry name" value="TAF12"/>
</dbReference>
<name>A0ABY8TUU9_TETOB</name>
<comment type="similarity">
    <text evidence="2">Belongs to the TAF12 family.</text>
</comment>
<dbReference type="InterPro" id="IPR009072">
    <property type="entry name" value="Histone-fold"/>
</dbReference>
<organism evidence="8 9">
    <name type="scientific">Tetradesmus obliquus</name>
    <name type="common">Green alga</name>
    <name type="synonym">Acutodesmus obliquus</name>
    <dbReference type="NCBI Taxonomy" id="3088"/>
    <lineage>
        <taxon>Eukaryota</taxon>
        <taxon>Viridiplantae</taxon>
        <taxon>Chlorophyta</taxon>
        <taxon>core chlorophytes</taxon>
        <taxon>Chlorophyceae</taxon>
        <taxon>CS clade</taxon>
        <taxon>Sphaeropleales</taxon>
        <taxon>Scenedesmaceae</taxon>
        <taxon>Tetradesmus</taxon>
    </lineage>
</organism>
<keyword evidence="5" id="KW-0539">Nucleus</keyword>
<feature type="domain" description="Transcription initiation factor TFIID subunit 12" evidence="7">
    <location>
        <begin position="192"/>
        <end position="248"/>
    </location>
</feature>
<proteinExistence type="inferred from homology"/>
<protein>
    <recommendedName>
        <fullName evidence="7">Transcription initiation factor TFIID subunit 12 domain-containing protein</fullName>
    </recommendedName>
</protein>
<evidence type="ECO:0000256" key="5">
    <source>
        <dbReference type="ARBA" id="ARBA00023242"/>
    </source>
</evidence>
<feature type="region of interest" description="Disordered" evidence="6">
    <location>
        <begin position="1"/>
        <end position="37"/>
    </location>
</feature>
<reference evidence="8 9" key="1">
    <citation type="submission" date="2023-05" db="EMBL/GenBank/DDBJ databases">
        <title>A 100% complete, gapless, phased diploid assembly of the Scenedesmus obliquus UTEX 3031 genome.</title>
        <authorList>
            <person name="Biondi T.C."/>
            <person name="Hanschen E.R."/>
            <person name="Kwon T."/>
            <person name="Eng W."/>
            <person name="Kruse C.P.S."/>
            <person name="Koehler S.I."/>
            <person name="Kunde Y."/>
            <person name="Gleasner C.D."/>
            <person name="You Mak K.T."/>
            <person name="Polle J."/>
            <person name="Hovde B.T."/>
            <person name="Starkenburg S.R."/>
        </authorList>
    </citation>
    <scope>NUCLEOTIDE SEQUENCE [LARGE SCALE GENOMIC DNA]</scope>
    <source>
        <strain evidence="8 9">DOE0152z</strain>
    </source>
</reference>
<feature type="compositionally biased region" description="Basic and acidic residues" evidence="6">
    <location>
        <begin position="165"/>
        <end position="177"/>
    </location>
</feature>
<keyword evidence="3" id="KW-0805">Transcription regulation</keyword>
<feature type="compositionally biased region" description="Gly residues" evidence="6">
    <location>
        <begin position="153"/>
        <end position="163"/>
    </location>
</feature>
<evidence type="ECO:0000256" key="3">
    <source>
        <dbReference type="ARBA" id="ARBA00023015"/>
    </source>
</evidence>
<keyword evidence="9" id="KW-1185">Reference proteome</keyword>
<dbReference type="Proteomes" id="UP001244341">
    <property type="component" value="Chromosome 3b"/>
</dbReference>
<keyword evidence="4" id="KW-0804">Transcription</keyword>
<evidence type="ECO:0000313" key="8">
    <source>
        <dbReference type="EMBL" id="WIA12092.1"/>
    </source>
</evidence>
<dbReference type="EMBL" id="CP126210">
    <property type="protein sequence ID" value="WIA12092.1"/>
    <property type="molecule type" value="Genomic_DNA"/>
</dbReference>
<feature type="region of interest" description="Disordered" evidence="6">
    <location>
        <begin position="285"/>
        <end position="309"/>
    </location>
</feature>
<evidence type="ECO:0000256" key="2">
    <source>
        <dbReference type="ARBA" id="ARBA00007530"/>
    </source>
</evidence>
<feature type="region of interest" description="Disordered" evidence="6">
    <location>
        <begin position="50"/>
        <end position="85"/>
    </location>
</feature>
<feature type="region of interest" description="Disordered" evidence="6">
    <location>
        <begin position="148"/>
        <end position="177"/>
    </location>
</feature>
<dbReference type="PANTHER" id="PTHR12264:SF21">
    <property type="entry name" value="TRANSCRIPTION INITIATION FACTOR TFIID SUBUNIT 12"/>
    <property type="match status" value="1"/>
</dbReference>
<dbReference type="Pfam" id="PF03847">
    <property type="entry name" value="TFIID_20kDa"/>
    <property type="match status" value="1"/>
</dbReference>
<evidence type="ECO:0000259" key="7">
    <source>
        <dbReference type="Pfam" id="PF03847"/>
    </source>
</evidence>
<evidence type="ECO:0000256" key="6">
    <source>
        <dbReference type="SAM" id="MobiDB-lite"/>
    </source>
</evidence>
<dbReference type="Gene3D" id="1.10.20.10">
    <property type="entry name" value="Histone, subunit A"/>
    <property type="match status" value="1"/>
</dbReference>
<feature type="compositionally biased region" description="Low complexity" evidence="6">
    <location>
        <begin position="50"/>
        <end position="66"/>
    </location>
</feature>
<evidence type="ECO:0000256" key="1">
    <source>
        <dbReference type="ARBA" id="ARBA00004123"/>
    </source>
</evidence>
<gene>
    <name evidence="8" type="ORF">OEZ85_012168</name>
</gene>
<dbReference type="PANTHER" id="PTHR12264">
    <property type="entry name" value="TRANSCRIPTION INITIATION FACTOR TFIID SUBUNIT 12"/>
    <property type="match status" value="1"/>
</dbReference>
<accession>A0ABY8TUU9</accession>
<dbReference type="InterPro" id="IPR003228">
    <property type="entry name" value="TFIID_TAF12_dom"/>
</dbReference>
<sequence>MTSAQAALASADAAAAKSKKGPIVAGPPAPSMARPPGVAMLQAGALSLQQQQHLQQQQQQQQQLAEAAKKRKRADSLLPPPPEDALSMEAVFGRARMGGGTAALAGLPGIPPSVSAAAGALGTDGPALSVDEILRRPEYQRAAAAAAAAAGKPGAGGAAGLKGGKGRDGRRDDEGRVLPESQLRRLMELQGLNKAFRMQPELQEQLTKLTEAFVSDAVDFGCALAVRRRGATLRPSDLALYMQRSHHIYVPGFNKEYRQYKRPVPSELHKARTILVRKAQLHPQQQQQAAAAAGEGGGKAGGVRFSGAE</sequence>
<evidence type="ECO:0000256" key="4">
    <source>
        <dbReference type="ARBA" id="ARBA00023163"/>
    </source>
</evidence>
<evidence type="ECO:0000313" key="9">
    <source>
        <dbReference type="Proteomes" id="UP001244341"/>
    </source>
</evidence>